<proteinExistence type="predicted"/>
<accession>A0A8D0E4F7</accession>
<dbReference type="Ensembl" id="ENSSMRT00000030590.1">
    <property type="protein sequence ID" value="ENSSMRP00000026160.1"/>
    <property type="gene ID" value="ENSSMRG00000020205.1"/>
</dbReference>
<evidence type="ECO:0000313" key="2">
    <source>
        <dbReference type="Proteomes" id="UP000694421"/>
    </source>
</evidence>
<organism evidence="1 2">
    <name type="scientific">Salvator merianae</name>
    <name type="common">Argentine black and white tegu</name>
    <name type="synonym">Tupinambis merianae</name>
    <dbReference type="NCBI Taxonomy" id="96440"/>
    <lineage>
        <taxon>Eukaryota</taxon>
        <taxon>Metazoa</taxon>
        <taxon>Chordata</taxon>
        <taxon>Craniata</taxon>
        <taxon>Vertebrata</taxon>
        <taxon>Euteleostomi</taxon>
        <taxon>Lepidosauria</taxon>
        <taxon>Squamata</taxon>
        <taxon>Bifurcata</taxon>
        <taxon>Unidentata</taxon>
        <taxon>Episquamata</taxon>
        <taxon>Laterata</taxon>
        <taxon>Teiioidea</taxon>
        <taxon>Teiidae</taxon>
        <taxon>Salvator</taxon>
    </lineage>
</organism>
<protein>
    <submittedName>
        <fullName evidence="1">Uncharacterized protein</fullName>
    </submittedName>
</protein>
<reference evidence="1" key="2">
    <citation type="submission" date="2025-09" db="UniProtKB">
        <authorList>
            <consortium name="Ensembl"/>
        </authorList>
    </citation>
    <scope>IDENTIFICATION</scope>
</reference>
<name>A0A8D0E4F7_SALMN</name>
<sequence>KPKIFGGFDLWWPQYGVMPSRFSRGPRALPTECFRFWKDEHETYSSKPDLDKVAGQVADVSKKK</sequence>
<dbReference type="Proteomes" id="UP000694421">
    <property type="component" value="Unplaced"/>
</dbReference>
<keyword evidence="2" id="KW-1185">Reference proteome</keyword>
<reference evidence="1" key="1">
    <citation type="submission" date="2025-08" db="UniProtKB">
        <authorList>
            <consortium name="Ensembl"/>
        </authorList>
    </citation>
    <scope>IDENTIFICATION</scope>
</reference>
<evidence type="ECO:0000313" key="1">
    <source>
        <dbReference type="Ensembl" id="ENSSMRP00000026160.1"/>
    </source>
</evidence>
<dbReference type="AlphaFoldDB" id="A0A8D0E4F7"/>